<feature type="non-terminal residue" evidence="2">
    <location>
        <position position="1"/>
    </location>
</feature>
<keyword evidence="1" id="KW-0472">Membrane</keyword>
<feature type="transmembrane region" description="Helical" evidence="1">
    <location>
        <begin position="21"/>
        <end position="42"/>
    </location>
</feature>
<dbReference type="EMBL" id="BRYB01006628">
    <property type="protein sequence ID" value="GMI53580.1"/>
    <property type="molecule type" value="Genomic_DNA"/>
</dbReference>
<evidence type="ECO:0000313" key="3">
    <source>
        <dbReference type="Proteomes" id="UP001165060"/>
    </source>
</evidence>
<keyword evidence="1" id="KW-0812">Transmembrane</keyword>
<comment type="caution">
    <text evidence="2">The sequence shown here is derived from an EMBL/GenBank/DDBJ whole genome shotgun (WGS) entry which is preliminary data.</text>
</comment>
<reference evidence="2 3" key="1">
    <citation type="journal article" date="2023" name="Commun. Biol.">
        <title>Genome analysis of Parmales, the sister group of diatoms, reveals the evolutionary specialization of diatoms from phago-mixotrophs to photoautotrophs.</title>
        <authorList>
            <person name="Ban H."/>
            <person name="Sato S."/>
            <person name="Yoshikawa S."/>
            <person name="Yamada K."/>
            <person name="Nakamura Y."/>
            <person name="Ichinomiya M."/>
            <person name="Sato N."/>
            <person name="Blanc-Mathieu R."/>
            <person name="Endo H."/>
            <person name="Kuwata A."/>
            <person name="Ogata H."/>
        </authorList>
    </citation>
    <scope>NUCLEOTIDE SEQUENCE [LARGE SCALE GENOMIC DNA]</scope>
</reference>
<sequence>KTSGANCEITAQASPSPLASLAVPLGTAAAVAVIGGIGLKVLCAKSARKQEDAKKQLDLGDSSHL</sequence>
<name>A0ABQ6NBY3_9STRA</name>
<keyword evidence="3" id="KW-1185">Reference proteome</keyword>
<accession>A0ABQ6NBY3</accession>
<gene>
    <name evidence="2" type="ORF">TeGR_g7156</name>
</gene>
<protein>
    <submittedName>
        <fullName evidence="2">Uncharacterized protein</fullName>
    </submittedName>
</protein>
<evidence type="ECO:0000256" key="1">
    <source>
        <dbReference type="SAM" id="Phobius"/>
    </source>
</evidence>
<keyword evidence="1" id="KW-1133">Transmembrane helix</keyword>
<dbReference type="Proteomes" id="UP001165060">
    <property type="component" value="Unassembled WGS sequence"/>
</dbReference>
<proteinExistence type="predicted"/>
<evidence type="ECO:0000313" key="2">
    <source>
        <dbReference type="EMBL" id="GMI53580.1"/>
    </source>
</evidence>
<organism evidence="2 3">
    <name type="scientific">Tetraparma gracilis</name>
    <dbReference type="NCBI Taxonomy" id="2962635"/>
    <lineage>
        <taxon>Eukaryota</taxon>
        <taxon>Sar</taxon>
        <taxon>Stramenopiles</taxon>
        <taxon>Ochrophyta</taxon>
        <taxon>Bolidophyceae</taxon>
        <taxon>Parmales</taxon>
        <taxon>Triparmaceae</taxon>
        <taxon>Tetraparma</taxon>
    </lineage>
</organism>